<feature type="compositionally biased region" description="Low complexity" evidence="1">
    <location>
        <begin position="170"/>
        <end position="186"/>
    </location>
</feature>
<feature type="region of interest" description="Disordered" evidence="1">
    <location>
        <begin position="147"/>
        <end position="223"/>
    </location>
</feature>
<organism evidence="3 4">
    <name type="scientific">Elysia crispata</name>
    <name type="common">lettuce slug</name>
    <dbReference type="NCBI Taxonomy" id="231223"/>
    <lineage>
        <taxon>Eukaryota</taxon>
        <taxon>Metazoa</taxon>
        <taxon>Spiralia</taxon>
        <taxon>Lophotrochozoa</taxon>
        <taxon>Mollusca</taxon>
        <taxon>Gastropoda</taxon>
        <taxon>Heterobranchia</taxon>
        <taxon>Euthyneura</taxon>
        <taxon>Panpulmonata</taxon>
        <taxon>Sacoglossa</taxon>
        <taxon>Placobranchoidea</taxon>
        <taxon>Plakobranchidae</taxon>
        <taxon>Elysia</taxon>
    </lineage>
</organism>
<feature type="region of interest" description="Disordered" evidence="1">
    <location>
        <begin position="235"/>
        <end position="258"/>
    </location>
</feature>
<name>A0AAE1CSW6_9GAST</name>
<dbReference type="Proteomes" id="UP001283361">
    <property type="component" value="Unassembled WGS sequence"/>
</dbReference>
<gene>
    <name evidence="3" type="ORF">RRG08_037109</name>
</gene>
<dbReference type="AlphaFoldDB" id="A0AAE1CSW6"/>
<keyword evidence="4" id="KW-1185">Reference proteome</keyword>
<evidence type="ECO:0000256" key="1">
    <source>
        <dbReference type="SAM" id="MobiDB-lite"/>
    </source>
</evidence>
<keyword evidence="2" id="KW-0472">Membrane</keyword>
<keyword evidence="2" id="KW-1133">Transmembrane helix</keyword>
<comment type="caution">
    <text evidence="3">The sequence shown here is derived from an EMBL/GenBank/DDBJ whole genome shotgun (WGS) entry which is preliminary data.</text>
</comment>
<feature type="transmembrane region" description="Helical" evidence="2">
    <location>
        <begin position="15"/>
        <end position="34"/>
    </location>
</feature>
<evidence type="ECO:0000313" key="4">
    <source>
        <dbReference type="Proteomes" id="UP001283361"/>
    </source>
</evidence>
<reference evidence="3" key="1">
    <citation type="journal article" date="2023" name="G3 (Bethesda)">
        <title>A reference genome for the long-term kleptoplast-retaining sea slug Elysia crispata morphotype clarki.</title>
        <authorList>
            <person name="Eastman K.E."/>
            <person name="Pendleton A.L."/>
            <person name="Shaikh M.A."/>
            <person name="Suttiyut T."/>
            <person name="Ogas R."/>
            <person name="Tomko P."/>
            <person name="Gavelis G."/>
            <person name="Widhalm J.R."/>
            <person name="Wisecaver J.H."/>
        </authorList>
    </citation>
    <scope>NUCLEOTIDE SEQUENCE</scope>
    <source>
        <strain evidence="3">ECLA1</strain>
    </source>
</reference>
<evidence type="ECO:0000313" key="3">
    <source>
        <dbReference type="EMBL" id="KAK3733317.1"/>
    </source>
</evidence>
<dbReference type="EMBL" id="JAWDGP010006903">
    <property type="protein sequence ID" value="KAK3733317.1"/>
    <property type="molecule type" value="Genomic_DNA"/>
</dbReference>
<proteinExistence type="predicted"/>
<keyword evidence="2" id="KW-0812">Transmembrane</keyword>
<protein>
    <submittedName>
        <fullName evidence="3">Uncharacterized protein</fullName>
    </submittedName>
</protein>
<accession>A0AAE1CSW6</accession>
<evidence type="ECO:0000256" key="2">
    <source>
        <dbReference type="SAM" id="Phobius"/>
    </source>
</evidence>
<feature type="transmembrane region" description="Helical" evidence="2">
    <location>
        <begin position="84"/>
        <end position="107"/>
    </location>
</feature>
<sequence>MAETKEFRSRSRSGLGVLNSQTTVALSLLGWWLLVSRTGNTYATDVAGDVSNNTSYPVVVINVTETPKDECPGSKSCEDDCGGAVAGAVVASLIAGLITGALAMYFAQRYLKKRKMSIPPKDYTNTESSALDVNMNNGERTVRDCDEISSADDVPQIKGHKKLERLSKQGPKPVIGPKPVLGPKGKPNIRSSVETPLIYIGPRNDKIDSSNDSAPSPAFPRDTDMISIPVLQQSNDLSVGDEGGGSDADAGSDADSEQGNVYQDVDYTNIGLDAALSQPYDALEAIPEEVEYANTQEYEQLGLVS</sequence>